<evidence type="ECO:0000256" key="3">
    <source>
        <dbReference type="ARBA" id="ARBA00022840"/>
    </source>
</evidence>
<dbReference type="InterPro" id="IPR002078">
    <property type="entry name" value="Sigma_54_int"/>
</dbReference>
<dbReference type="EMBL" id="LZRT01000067">
    <property type="protein sequence ID" value="OUM87949.1"/>
    <property type="molecule type" value="Genomic_DNA"/>
</dbReference>
<dbReference type="InterPro" id="IPR058031">
    <property type="entry name" value="AAA_lid_NorR"/>
</dbReference>
<dbReference type="Pfam" id="PF18024">
    <property type="entry name" value="HTH_50"/>
    <property type="match status" value="1"/>
</dbReference>
<evidence type="ECO:0000256" key="1">
    <source>
        <dbReference type="ARBA" id="ARBA00022741"/>
    </source>
</evidence>
<evidence type="ECO:0000313" key="10">
    <source>
        <dbReference type="EMBL" id="OUM87949.1"/>
    </source>
</evidence>
<dbReference type="InterPro" id="IPR009057">
    <property type="entry name" value="Homeodomain-like_sf"/>
</dbReference>
<dbReference type="SUPFAM" id="SSF55785">
    <property type="entry name" value="PYP-like sensor domain (PAS domain)"/>
    <property type="match status" value="2"/>
</dbReference>
<dbReference type="InterPro" id="IPR025944">
    <property type="entry name" value="Sigma_54_int_dom_CS"/>
</dbReference>
<dbReference type="InterPro" id="IPR027417">
    <property type="entry name" value="P-loop_NTPase"/>
</dbReference>
<feature type="domain" description="PAC" evidence="9">
    <location>
        <begin position="188"/>
        <end position="239"/>
    </location>
</feature>
<dbReference type="InterPro" id="IPR000014">
    <property type="entry name" value="PAS"/>
</dbReference>
<dbReference type="InterPro" id="IPR030828">
    <property type="entry name" value="HTH_TyrR"/>
</dbReference>
<evidence type="ECO:0000259" key="7">
    <source>
        <dbReference type="PROSITE" id="PS50045"/>
    </source>
</evidence>
<dbReference type="InterPro" id="IPR013767">
    <property type="entry name" value="PAS_fold"/>
</dbReference>
<evidence type="ECO:0000256" key="4">
    <source>
        <dbReference type="ARBA" id="ARBA00023015"/>
    </source>
</evidence>
<dbReference type="Gene3D" id="1.10.8.60">
    <property type="match status" value="1"/>
</dbReference>
<dbReference type="GO" id="GO:0003677">
    <property type="term" value="F:DNA binding"/>
    <property type="evidence" value="ECO:0007669"/>
    <property type="project" value="UniProtKB-KW"/>
</dbReference>
<dbReference type="Pfam" id="PF25601">
    <property type="entry name" value="AAA_lid_14"/>
    <property type="match status" value="1"/>
</dbReference>
<dbReference type="Pfam" id="PF00989">
    <property type="entry name" value="PAS"/>
    <property type="match status" value="2"/>
</dbReference>
<dbReference type="SUPFAM" id="SSF46689">
    <property type="entry name" value="Homeodomain-like"/>
    <property type="match status" value="1"/>
</dbReference>
<dbReference type="SMART" id="SM00382">
    <property type="entry name" value="AAA"/>
    <property type="match status" value="1"/>
</dbReference>
<dbReference type="PROSITE" id="PS00688">
    <property type="entry name" value="SIGMA54_INTERACT_3"/>
    <property type="match status" value="1"/>
</dbReference>
<keyword evidence="1" id="KW-0547">Nucleotide-binding</keyword>
<dbReference type="PROSITE" id="PS50113">
    <property type="entry name" value="PAC"/>
    <property type="match status" value="1"/>
</dbReference>
<dbReference type="GO" id="GO:0006355">
    <property type="term" value="P:regulation of DNA-templated transcription"/>
    <property type="evidence" value="ECO:0007669"/>
    <property type="project" value="InterPro"/>
</dbReference>
<dbReference type="PROSITE" id="PS50112">
    <property type="entry name" value="PAS"/>
    <property type="match status" value="2"/>
</dbReference>
<feature type="domain" description="PAS" evidence="8">
    <location>
        <begin position="121"/>
        <end position="173"/>
    </location>
</feature>
<dbReference type="Gene3D" id="1.10.10.60">
    <property type="entry name" value="Homeodomain-like"/>
    <property type="match status" value="1"/>
</dbReference>
<dbReference type="GO" id="GO:0005524">
    <property type="term" value="F:ATP binding"/>
    <property type="evidence" value="ECO:0007669"/>
    <property type="project" value="UniProtKB-KW"/>
</dbReference>
<sequence>MHYLKDFLVELLETINSAVVFVDKEGKILLYNRKVMEITGLKRKEISGRFINDVFPESKLMDCIRNGEYHFGQKVKLKGSTYIVYRRPVYHNGEIIGGLSVFHDISEQEELQASLDYAQKLNHQLESIINSSYDGIYITDAQGNGIKVNKAYERITGVKPEELLGKNMKQVVDEGIVSESVSLKVIATKKPVTIVQNVRGKEVLVTGNPVFDEEGRLINVVTNIRDISELNKLKQDLEKTKALSEKYFSELTRLRQKEKENEAGEIVAYSKEMKQIIYLARRLGQVDSSVLILGESGVGKEVIAQLIHESGKRKKHPFIKVNCGAIPHNLLESELFGYEAGAFTGANRRGKPGLFELADRGTLFLDEVGDLPLDLQVKLLRAVQNLEITRVGGTKTIHVDVRIISATNKNLEKMVEDGTFRQDLYYRLNIVPIKIPPLRERTEDIIPLTYFFLNKINQKYGMKKKMSPELLKVFQSYHWPGNIRELENLIERLVVTTEEETITPDDFPSEMVTDSFITPESPRPLKEILQDVERGIIARALKKYKTTRKTAEVLGVDQSTLVRKIKRLHIPYPH</sequence>
<feature type="domain" description="Sigma-54 factor interaction" evidence="7">
    <location>
        <begin position="266"/>
        <end position="495"/>
    </location>
</feature>
<dbReference type="InterPro" id="IPR000700">
    <property type="entry name" value="PAS-assoc_C"/>
</dbReference>
<protein>
    <recommendedName>
        <fullName evidence="6">HTH-type transcriptional regulatory protein TyrR</fullName>
    </recommendedName>
</protein>
<dbReference type="InterPro" id="IPR035965">
    <property type="entry name" value="PAS-like_dom_sf"/>
</dbReference>
<evidence type="ECO:0000313" key="11">
    <source>
        <dbReference type="Proteomes" id="UP000196475"/>
    </source>
</evidence>
<dbReference type="Pfam" id="PF00158">
    <property type="entry name" value="Sigma54_activat"/>
    <property type="match status" value="1"/>
</dbReference>
<dbReference type="NCBIfam" id="TIGR00229">
    <property type="entry name" value="sensory_box"/>
    <property type="match status" value="2"/>
</dbReference>
<dbReference type="SMART" id="SM00091">
    <property type="entry name" value="PAS"/>
    <property type="match status" value="2"/>
</dbReference>
<dbReference type="CDD" id="cd00130">
    <property type="entry name" value="PAS"/>
    <property type="match status" value="2"/>
</dbReference>
<evidence type="ECO:0000259" key="9">
    <source>
        <dbReference type="PROSITE" id="PS50113"/>
    </source>
</evidence>
<keyword evidence="4" id="KW-0805">Transcription regulation</keyword>
<dbReference type="Gene3D" id="3.30.450.20">
    <property type="entry name" value="PAS domain"/>
    <property type="match status" value="2"/>
</dbReference>
<dbReference type="Proteomes" id="UP000196475">
    <property type="component" value="Unassembled WGS sequence"/>
</dbReference>
<dbReference type="InterPro" id="IPR003593">
    <property type="entry name" value="AAA+_ATPase"/>
</dbReference>
<reference evidence="11" key="1">
    <citation type="submission" date="2016-06" db="EMBL/GenBank/DDBJ databases">
        <authorList>
            <person name="Nascimento L."/>
            <person name="Pereira R.V."/>
            <person name="Martins L.F."/>
            <person name="Quaggio R.B."/>
            <person name="Silva A.M."/>
            <person name="Setubal J.C."/>
        </authorList>
    </citation>
    <scope>NUCLEOTIDE SEQUENCE [LARGE SCALE GENOMIC DNA]</scope>
</reference>
<evidence type="ECO:0000256" key="2">
    <source>
        <dbReference type="ARBA" id="ARBA00022797"/>
    </source>
</evidence>
<comment type="caution">
    <text evidence="10">The sequence shown here is derived from an EMBL/GenBank/DDBJ whole genome shotgun (WGS) entry which is preliminary data.</text>
</comment>
<accession>A0A1Y3PUE6</accession>
<dbReference type="FunFam" id="3.40.50.300:FF:000006">
    <property type="entry name" value="DNA-binding transcriptional regulator NtrC"/>
    <property type="match status" value="1"/>
</dbReference>
<proteinExistence type="predicted"/>
<keyword evidence="5" id="KW-0804">Transcription</keyword>
<name>A0A1Y3PUE6_9BACI</name>
<dbReference type="PROSITE" id="PS50045">
    <property type="entry name" value="SIGMA54_INTERACT_4"/>
    <property type="match status" value="1"/>
</dbReference>
<dbReference type="Gene3D" id="3.40.50.300">
    <property type="entry name" value="P-loop containing nucleotide triphosphate hydrolases"/>
    <property type="match status" value="1"/>
</dbReference>
<dbReference type="PANTHER" id="PTHR32071:SF57">
    <property type="entry name" value="C4-DICARBOXYLATE TRANSPORT TRANSCRIPTIONAL REGULATORY PROTEIN DCTD"/>
    <property type="match status" value="1"/>
</dbReference>
<organism evidence="10 11">
    <name type="scientific">Bacillus thermozeamaize</name>
    <dbReference type="NCBI Taxonomy" id="230954"/>
    <lineage>
        <taxon>Bacteria</taxon>
        <taxon>Bacillati</taxon>
        <taxon>Bacillota</taxon>
        <taxon>Bacilli</taxon>
        <taxon>Bacillales</taxon>
        <taxon>Bacillaceae</taxon>
        <taxon>Bacillus</taxon>
    </lineage>
</organism>
<dbReference type="PANTHER" id="PTHR32071">
    <property type="entry name" value="TRANSCRIPTIONAL REGULATORY PROTEIN"/>
    <property type="match status" value="1"/>
</dbReference>
<keyword evidence="3" id="KW-0067">ATP-binding</keyword>
<evidence type="ECO:0000256" key="5">
    <source>
        <dbReference type="ARBA" id="ARBA00023163"/>
    </source>
</evidence>
<keyword evidence="2" id="KW-0058">Aromatic hydrocarbons catabolism</keyword>
<evidence type="ECO:0000259" key="8">
    <source>
        <dbReference type="PROSITE" id="PS50112"/>
    </source>
</evidence>
<evidence type="ECO:0000256" key="6">
    <source>
        <dbReference type="ARBA" id="ARBA00029500"/>
    </source>
</evidence>
<dbReference type="InterPro" id="IPR025662">
    <property type="entry name" value="Sigma_54_int_dom_ATP-bd_1"/>
</dbReference>
<dbReference type="PROSITE" id="PS00675">
    <property type="entry name" value="SIGMA54_INTERACT_1"/>
    <property type="match status" value="1"/>
</dbReference>
<gene>
    <name evidence="10" type="ORF">BAA01_10985</name>
</gene>
<dbReference type="AlphaFoldDB" id="A0A1Y3PUE6"/>
<dbReference type="CDD" id="cd00009">
    <property type="entry name" value="AAA"/>
    <property type="match status" value="1"/>
</dbReference>
<dbReference type="SUPFAM" id="SSF52540">
    <property type="entry name" value="P-loop containing nucleoside triphosphate hydrolases"/>
    <property type="match status" value="1"/>
</dbReference>
<feature type="domain" description="PAS" evidence="8">
    <location>
        <begin position="4"/>
        <end position="49"/>
    </location>
</feature>